<protein>
    <submittedName>
        <fullName evidence="1">Uncharacterized protein</fullName>
    </submittedName>
</protein>
<proteinExistence type="predicted"/>
<reference evidence="1" key="1">
    <citation type="submission" date="2022-06" db="EMBL/GenBank/DDBJ databases">
        <title>Complete genome sequences of two strains of the flax pathogen Septoria linicola.</title>
        <authorList>
            <person name="Lapalu N."/>
            <person name="Simon A."/>
            <person name="Demenou B."/>
            <person name="Paumier D."/>
            <person name="Guillot M.-P."/>
            <person name="Gout L."/>
            <person name="Valade R."/>
        </authorList>
    </citation>
    <scope>NUCLEOTIDE SEQUENCE</scope>
    <source>
        <strain evidence="1">SE15195</strain>
    </source>
</reference>
<sequence>MDIFRPFLGQRARLQSFSAVGSSPEAVFAASLKQLKHLTVQFHQTYREASYAVQWHQSAIYIVNAVLRNSEDPDFEFYLMLCIHIYFSLAKSWRTAKSILSSVLGMAVQRKKLPLADAVSSFKVLPDSDPAPDNDVNAAYVIDQQRALIDVDESRGQRLAQDFQTMTILDEYTTTHSLEDANS</sequence>
<organism evidence="1 2">
    <name type="scientific">Septoria linicola</name>
    <dbReference type="NCBI Taxonomy" id="215465"/>
    <lineage>
        <taxon>Eukaryota</taxon>
        <taxon>Fungi</taxon>
        <taxon>Dikarya</taxon>
        <taxon>Ascomycota</taxon>
        <taxon>Pezizomycotina</taxon>
        <taxon>Dothideomycetes</taxon>
        <taxon>Dothideomycetidae</taxon>
        <taxon>Mycosphaerellales</taxon>
        <taxon>Mycosphaerellaceae</taxon>
        <taxon>Septoria</taxon>
    </lineage>
</organism>
<dbReference type="EMBL" id="CP099422">
    <property type="protein sequence ID" value="USW53338.1"/>
    <property type="molecule type" value="Genomic_DNA"/>
</dbReference>
<accession>A0A9Q9AWF2</accession>
<gene>
    <name evidence="1" type="ORF">Slin15195_G066570</name>
</gene>
<dbReference type="AlphaFoldDB" id="A0A9Q9AWF2"/>
<evidence type="ECO:0000313" key="2">
    <source>
        <dbReference type="Proteomes" id="UP001056384"/>
    </source>
</evidence>
<keyword evidence="2" id="KW-1185">Reference proteome</keyword>
<dbReference type="Proteomes" id="UP001056384">
    <property type="component" value="Chromosome 5"/>
</dbReference>
<evidence type="ECO:0000313" key="1">
    <source>
        <dbReference type="EMBL" id="USW53338.1"/>
    </source>
</evidence>
<name>A0A9Q9AWF2_9PEZI</name>